<dbReference type="Gene3D" id="3.40.50.1820">
    <property type="entry name" value="alpha/beta hydrolase"/>
    <property type="match status" value="1"/>
</dbReference>
<dbReference type="GO" id="GO:0046503">
    <property type="term" value="P:glycerolipid catabolic process"/>
    <property type="evidence" value="ECO:0007669"/>
    <property type="project" value="TreeGrafter"/>
</dbReference>
<dbReference type="EC" id="3.1.1.95" evidence="2"/>
<organism evidence="2">
    <name type="scientific">Paraconexibacter sp. AEG42_29</name>
    <dbReference type="NCBI Taxonomy" id="2997339"/>
    <lineage>
        <taxon>Bacteria</taxon>
        <taxon>Bacillati</taxon>
        <taxon>Actinomycetota</taxon>
        <taxon>Thermoleophilia</taxon>
        <taxon>Solirubrobacterales</taxon>
        <taxon>Paraconexibacteraceae</taxon>
        <taxon>Paraconexibacter</taxon>
    </lineage>
</organism>
<dbReference type="GO" id="GO:0102530">
    <property type="term" value="F:aclacinomycin T methylesterase activity"/>
    <property type="evidence" value="ECO:0007669"/>
    <property type="project" value="UniProtKB-EC"/>
</dbReference>
<evidence type="ECO:0000259" key="1">
    <source>
        <dbReference type="Pfam" id="PF00561"/>
    </source>
</evidence>
<dbReference type="RefSeq" id="WP_354700723.1">
    <property type="nucleotide sequence ID" value="NZ_CP114014.1"/>
</dbReference>
<gene>
    <name evidence="2" type="primary">rdmC_1</name>
    <name evidence="2" type="ORF">DSM112329_01009</name>
</gene>
<evidence type="ECO:0000313" key="2">
    <source>
        <dbReference type="EMBL" id="XAY04179.1"/>
    </source>
</evidence>
<dbReference type="PANTHER" id="PTHR43433:SF5">
    <property type="entry name" value="AB HYDROLASE-1 DOMAIN-CONTAINING PROTEIN"/>
    <property type="match status" value="1"/>
</dbReference>
<sequence length="305" mass="32856">MTVPAPGPRRGRSNEQRVDVGRGISLCYEELGTPDGPLVVLVMGLGLDLCWWRDDFCADLGARGFRVVRFDNRDVGRSTACRGPGVSALGFLRRRATPTYTLGDMADDVAVLIASLDTSGAHVVGVSLGSFIAQEVAIRHPGLTRSVVSIMGRPGDGRTGKVSRRMIPEFLRSGPRDQAGAIEHLVRSFHRIGSRDRTEADDEDVRVVMRRSFAREEGDGTGSGRQLAAILAERDRTADLGGLTMPALVVHGLHDRVVLPSGGRATAAAIPGAELLEIPRMGHDLARWTWPAVLDGIERTARRAA</sequence>
<name>A0AAU7AR85_9ACTN</name>
<feature type="domain" description="AB hydrolase-1" evidence="1">
    <location>
        <begin position="37"/>
        <end position="284"/>
    </location>
</feature>
<dbReference type="AlphaFoldDB" id="A0AAU7AR85"/>
<dbReference type="SUPFAM" id="SSF53474">
    <property type="entry name" value="alpha/beta-Hydrolases"/>
    <property type="match status" value="1"/>
</dbReference>
<accession>A0AAU7AR85</accession>
<dbReference type="EMBL" id="CP114014">
    <property type="protein sequence ID" value="XAY04179.1"/>
    <property type="molecule type" value="Genomic_DNA"/>
</dbReference>
<dbReference type="InterPro" id="IPR050471">
    <property type="entry name" value="AB_hydrolase"/>
</dbReference>
<protein>
    <submittedName>
        <fullName evidence="2">Aclacinomycin methylesterase RdmC</fullName>
        <ecNumber evidence="2">3.1.1.95</ecNumber>
    </submittedName>
</protein>
<dbReference type="PANTHER" id="PTHR43433">
    <property type="entry name" value="HYDROLASE, ALPHA/BETA FOLD FAMILY PROTEIN"/>
    <property type="match status" value="1"/>
</dbReference>
<dbReference type="KEGG" id="parq:DSM112329_01009"/>
<dbReference type="InterPro" id="IPR029058">
    <property type="entry name" value="AB_hydrolase_fold"/>
</dbReference>
<keyword evidence="2" id="KW-0378">Hydrolase</keyword>
<proteinExistence type="predicted"/>
<dbReference type="Pfam" id="PF00561">
    <property type="entry name" value="Abhydrolase_1"/>
    <property type="match status" value="1"/>
</dbReference>
<dbReference type="InterPro" id="IPR000073">
    <property type="entry name" value="AB_hydrolase_1"/>
</dbReference>
<reference evidence="2" key="1">
    <citation type="submission" date="2022-12" db="EMBL/GenBank/DDBJ databases">
        <title>Paraconexibacter alkalitolerans sp. nov. and Baekduia alba sp. nov., isolated from soil and emended description of the genera Paraconexibacter (Chun et al., 2020) and Baekduia (An et al., 2020).</title>
        <authorList>
            <person name="Vieira S."/>
            <person name="Huber K.J."/>
            <person name="Geppert A."/>
            <person name="Wolf J."/>
            <person name="Neumann-Schaal M."/>
            <person name="Muesken M."/>
            <person name="Overmann J."/>
        </authorList>
    </citation>
    <scope>NUCLEOTIDE SEQUENCE</scope>
    <source>
        <strain evidence="2">AEG42_29</strain>
    </source>
</reference>
<dbReference type="GO" id="GO:0004806">
    <property type="term" value="F:triacylglycerol lipase activity"/>
    <property type="evidence" value="ECO:0007669"/>
    <property type="project" value="TreeGrafter"/>
</dbReference>